<accession>A0A4Z2F366</accession>
<reference evidence="2 3" key="1">
    <citation type="submission" date="2019-03" db="EMBL/GenBank/DDBJ databases">
        <title>First draft genome of Liparis tanakae, snailfish: a comprehensive survey of snailfish specific genes.</title>
        <authorList>
            <person name="Kim W."/>
            <person name="Song I."/>
            <person name="Jeong J.-H."/>
            <person name="Kim D."/>
            <person name="Kim S."/>
            <person name="Ryu S."/>
            <person name="Song J.Y."/>
            <person name="Lee S.K."/>
        </authorList>
    </citation>
    <scope>NUCLEOTIDE SEQUENCE [LARGE SCALE GENOMIC DNA]</scope>
    <source>
        <tissue evidence="2">Muscle</tissue>
    </source>
</reference>
<proteinExistence type="predicted"/>
<feature type="compositionally biased region" description="Polar residues" evidence="1">
    <location>
        <begin position="25"/>
        <end position="35"/>
    </location>
</feature>
<gene>
    <name evidence="2" type="ORF">EYF80_054248</name>
</gene>
<organism evidence="2 3">
    <name type="scientific">Liparis tanakae</name>
    <name type="common">Tanaka's snailfish</name>
    <dbReference type="NCBI Taxonomy" id="230148"/>
    <lineage>
        <taxon>Eukaryota</taxon>
        <taxon>Metazoa</taxon>
        <taxon>Chordata</taxon>
        <taxon>Craniata</taxon>
        <taxon>Vertebrata</taxon>
        <taxon>Euteleostomi</taxon>
        <taxon>Actinopterygii</taxon>
        <taxon>Neopterygii</taxon>
        <taxon>Teleostei</taxon>
        <taxon>Neoteleostei</taxon>
        <taxon>Acanthomorphata</taxon>
        <taxon>Eupercaria</taxon>
        <taxon>Perciformes</taxon>
        <taxon>Cottioidei</taxon>
        <taxon>Cottales</taxon>
        <taxon>Liparidae</taxon>
        <taxon>Liparis</taxon>
    </lineage>
</organism>
<feature type="region of interest" description="Disordered" evidence="1">
    <location>
        <begin position="1"/>
        <end position="46"/>
    </location>
</feature>
<keyword evidence="3" id="KW-1185">Reference proteome</keyword>
<dbReference type="AlphaFoldDB" id="A0A4Z2F366"/>
<name>A0A4Z2F366_9TELE</name>
<evidence type="ECO:0000256" key="1">
    <source>
        <dbReference type="SAM" id="MobiDB-lite"/>
    </source>
</evidence>
<comment type="caution">
    <text evidence="2">The sequence shown here is derived from an EMBL/GenBank/DDBJ whole genome shotgun (WGS) entry which is preliminary data.</text>
</comment>
<evidence type="ECO:0000313" key="3">
    <source>
        <dbReference type="Proteomes" id="UP000314294"/>
    </source>
</evidence>
<evidence type="ECO:0000313" key="2">
    <source>
        <dbReference type="EMBL" id="TNN35587.1"/>
    </source>
</evidence>
<protein>
    <submittedName>
        <fullName evidence="2">Uncharacterized protein</fullName>
    </submittedName>
</protein>
<dbReference type="Proteomes" id="UP000314294">
    <property type="component" value="Unassembled WGS sequence"/>
</dbReference>
<dbReference type="EMBL" id="SRLO01001744">
    <property type="protein sequence ID" value="TNN35587.1"/>
    <property type="molecule type" value="Genomic_DNA"/>
</dbReference>
<sequence>MRRPSAAEGGETRGCAAGDGRQPLRATSPSSSSPRQGERKRKGEHCDIGTCPQVATVCFIQPFMGTDASPMKALEDPSSP</sequence>